<dbReference type="EMBL" id="OIVN01005668">
    <property type="protein sequence ID" value="SPD23512.1"/>
    <property type="molecule type" value="Genomic_DNA"/>
</dbReference>
<dbReference type="FunFam" id="3.40.50.2000:FF:000169">
    <property type="entry name" value="UDP-Glycosyltransferase superfamily protein"/>
    <property type="match status" value="1"/>
</dbReference>
<reference evidence="3" key="1">
    <citation type="submission" date="2018-02" db="EMBL/GenBank/DDBJ databases">
        <authorList>
            <person name="Cohen D.B."/>
            <person name="Kent A.D."/>
        </authorList>
    </citation>
    <scope>NUCLEOTIDE SEQUENCE</scope>
</reference>
<feature type="domain" description="Glycosyl transferase family 1" evidence="2">
    <location>
        <begin position="270"/>
        <end position="449"/>
    </location>
</feature>
<dbReference type="InterPro" id="IPR001296">
    <property type="entry name" value="Glyco_trans_1"/>
</dbReference>
<evidence type="ECO:0000259" key="2">
    <source>
        <dbReference type="Pfam" id="PF00534"/>
    </source>
</evidence>
<dbReference type="GO" id="GO:0016757">
    <property type="term" value="F:glycosyltransferase activity"/>
    <property type="evidence" value="ECO:0007669"/>
    <property type="project" value="UniProtKB-KW"/>
</dbReference>
<evidence type="ECO:0000313" key="3">
    <source>
        <dbReference type="EMBL" id="SPD23512.1"/>
    </source>
</evidence>
<proteinExistence type="predicted"/>
<dbReference type="SUPFAM" id="SSF53756">
    <property type="entry name" value="UDP-Glycosyltransferase/glycogen phosphorylase"/>
    <property type="match status" value="1"/>
</dbReference>
<name>A0A2N9IFF5_FAGSY</name>
<dbReference type="CDD" id="cd03801">
    <property type="entry name" value="GT4_PimA-like"/>
    <property type="match status" value="1"/>
</dbReference>
<dbReference type="AlphaFoldDB" id="A0A2N9IFF5"/>
<dbReference type="PANTHER" id="PTHR47252:SF4">
    <property type="entry name" value="GLYCOSYLTRANSFERASE"/>
    <property type="match status" value="1"/>
</dbReference>
<dbReference type="Gene3D" id="3.40.50.2000">
    <property type="entry name" value="Glycogen Phosphorylase B"/>
    <property type="match status" value="1"/>
</dbReference>
<sequence length="479" mass="53725">MGKQSAWVAIQKKRWPLLILALFSLFTAMVFFTRTAFDSCATTSETSSVIINNNHFGEDKATSTEIHSVAQKVTPNPLDFMKSKLVLLVSHELSLSGGPLLLMELAFLLRGVGAEVVWITNQKPVELDDVVYSLEHKMLDRGVQVLSAKGQKAIDTALKADLVILNTAVAGKWLDAVLKEKVPHVLPKVLWWIHEMRGHYFKVEYVKHLPFVAGAMIDSHTTAEYWKNRTRERLGIKMPETYVVHLGNSKELMEVAEDSVAKRILREHVRESIGVWNEDLIFAVINSVSRGKGQDLFLRSFHESLKLIKEKKLQVPPIHAVIVGSDMNAQTKFETELRNFVLENKIQDRVHFVNKTLTVAPYLASIDVLVQNSQARGECFGRITIEAMAFQLPVLGTAAGGTMEIVVNGTTGLLHPAGKEGVTRLANNIVKLATHVERRLTMGKKGYERVKERFLEHHMSHRIALVLKEVLQKAKSHAT</sequence>
<dbReference type="Pfam" id="PF00534">
    <property type="entry name" value="Glycos_transf_1"/>
    <property type="match status" value="1"/>
</dbReference>
<keyword evidence="1" id="KW-0808">Transferase</keyword>
<dbReference type="PANTHER" id="PTHR47252">
    <property type="entry name" value="GLYCOSYLTRANSFERASE"/>
    <property type="match status" value="1"/>
</dbReference>
<gene>
    <name evidence="3" type="ORF">FSB_LOCUS51394</name>
</gene>
<dbReference type="Pfam" id="PF16994">
    <property type="entry name" value="Glyco_trans_4_5"/>
    <property type="match status" value="1"/>
</dbReference>
<protein>
    <recommendedName>
        <fullName evidence="2">Glycosyl transferase family 1 domain-containing protein</fullName>
    </recommendedName>
</protein>
<organism evidence="3">
    <name type="scientific">Fagus sylvatica</name>
    <name type="common">Beechnut</name>
    <dbReference type="NCBI Taxonomy" id="28930"/>
    <lineage>
        <taxon>Eukaryota</taxon>
        <taxon>Viridiplantae</taxon>
        <taxon>Streptophyta</taxon>
        <taxon>Embryophyta</taxon>
        <taxon>Tracheophyta</taxon>
        <taxon>Spermatophyta</taxon>
        <taxon>Magnoliopsida</taxon>
        <taxon>eudicotyledons</taxon>
        <taxon>Gunneridae</taxon>
        <taxon>Pentapetalae</taxon>
        <taxon>rosids</taxon>
        <taxon>fabids</taxon>
        <taxon>Fagales</taxon>
        <taxon>Fagaceae</taxon>
        <taxon>Fagus</taxon>
    </lineage>
</organism>
<accession>A0A2N9IFF5</accession>
<keyword evidence="1" id="KW-0328">Glycosyltransferase</keyword>
<dbReference type="InterPro" id="IPR041693">
    <property type="entry name" value="Glyco_trans_4_5"/>
</dbReference>
<evidence type="ECO:0000256" key="1">
    <source>
        <dbReference type="ARBA" id="ARBA00022676"/>
    </source>
</evidence>